<feature type="compositionally biased region" description="Basic and acidic residues" evidence="1">
    <location>
        <begin position="519"/>
        <end position="536"/>
    </location>
</feature>
<feature type="compositionally biased region" description="Low complexity" evidence="1">
    <location>
        <begin position="488"/>
        <end position="505"/>
    </location>
</feature>
<comment type="caution">
    <text evidence="3">The sequence shown here is derived from an EMBL/GenBank/DDBJ whole genome shotgun (WGS) entry which is preliminary data.</text>
</comment>
<evidence type="ECO:0000256" key="2">
    <source>
        <dbReference type="SAM" id="SignalP"/>
    </source>
</evidence>
<reference evidence="3 4" key="1">
    <citation type="submission" date="2019-01" db="EMBL/GenBank/DDBJ databases">
        <title>High-quality-draft genome sequences of five non-tuberculosis mycobacteriaceae isolated from a nosocomial environment.</title>
        <authorList>
            <person name="Tiago I."/>
            <person name="Alarico S."/>
            <person name="Pereira S.G."/>
            <person name="Coelho C."/>
            <person name="Maranha A."/>
            <person name="Empadinhas N."/>
        </authorList>
    </citation>
    <scope>NUCLEOTIDE SEQUENCE [LARGE SCALE GENOMIC DNA]</scope>
    <source>
        <strain evidence="3 4">24AIII</strain>
    </source>
</reference>
<evidence type="ECO:0008006" key="5">
    <source>
        <dbReference type="Google" id="ProtNLM"/>
    </source>
</evidence>
<evidence type="ECO:0000313" key="4">
    <source>
        <dbReference type="Proteomes" id="UP000294929"/>
    </source>
</evidence>
<dbReference type="RefSeq" id="WP_133426588.1">
    <property type="nucleotide sequence ID" value="NZ_SDLO01000007.1"/>
</dbReference>
<feature type="compositionally biased region" description="Low complexity" evidence="1">
    <location>
        <begin position="402"/>
        <end position="466"/>
    </location>
</feature>
<dbReference type="EMBL" id="SDLO01000007">
    <property type="protein sequence ID" value="TDK90107.1"/>
    <property type="molecule type" value="Genomic_DNA"/>
</dbReference>
<proteinExistence type="predicted"/>
<keyword evidence="2" id="KW-0732">Signal</keyword>
<evidence type="ECO:0000256" key="1">
    <source>
        <dbReference type="SAM" id="MobiDB-lite"/>
    </source>
</evidence>
<organism evidence="3 4">
    <name type="scientific">Mycolicibacterium mucogenicum</name>
    <name type="common">Mycobacterium mucogenicum</name>
    <dbReference type="NCBI Taxonomy" id="56689"/>
    <lineage>
        <taxon>Bacteria</taxon>
        <taxon>Bacillati</taxon>
        <taxon>Actinomycetota</taxon>
        <taxon>Actinomycetes</taxon>
        <taxon>Mycobacteriales</taxon>
        <taxon>Mycobacteriaceae</taxon>
        <taxon>Mycolicibacterium</taxon>
    </lineage>
</organism>
<feature type="signal peptide" evidence="2">
    <location>
        <begin position="1"/>
        <end position="28"/>
    </location>
</feature>
<evidence type="ECO:0000313" key="3">
    <source>
        <dbReference type="EMBL" id="TDK90107.1"/>
    </source>
</evidence>
<protein>
    <recommendedName>
        <fullName evidence="5">PE-PGRS family protein</fullName>
    </recommendedName>
</protein>
<sequence>MHTAARPFASVGVSLAGAAAIAVAPVMAPTVSTQIHHVEAQIERAAVHLTAAVNPFEAYAQAFNNTVASLQTIVSTAQTNGPTPILTAAHNNQLAALQDLLKLVTSPGSVKVDPSPQPAVPFASAPPLLNALGSTLGQIGTNLTTAVPPLLAAAVNDLAKGNVEDATNQLLLVGLNALIPLTNLLGPGINSIAHPLQGLVSAIDKLGPLGVIAANPLQNAVNVLNTLNQGFGGLQPSNALVIVGGLLGPLIQAPAALGAAVQDVIDATRTGDLGKVATALVSIPATVINGVLNGGYGPDLSTVIDTGLPGVPLYAGGLLTSFGINIGGGPLGFTVNLPGPVAALQLLQKLVADALKPPPITTAKTVAATTAPVAANAVPATDATTVALPAATVVKALPAKTATDTTKPVDQTTTKTDTTKTDPTSPTDAPTKTPVTKPDSSTGTGTDTATDTSGATKPADTGSTSGSTGGTSGSTGGTSGSTGGTSGSTGTATGTTGTGKTPTKGQGKGADHATGGDSKSGDSGETKGGTKTETKPAKTGAKPAKALHGAGQTKEGKSSHAK</sequence>
<dbReference type="AlphaFoldDB" id="A0A4R5WHW8"/>
<feature type="region of interest" description="Disordered" evidence="1">
    <location>
        <begin position="402"/>
        <end position="562"/>
    </location>
</feature>
<feature type="compositionally biased region" description="Low complexity" evidence="1">
    <location>
        <begin position="537"/>
        <end position="546"/>
    </location>
</feature>
<accession>A0A4R5WHW8</accession>
<dbReference type="Proteomes" id="UP000294929">
    <property type="component" value="Unassembled WGS sequence"/>
</dbReference>
<name>A0A4R5WHW8_MYCMU</name>
<feature type="compositionally biased region" description="Gly residues" evidence="1">
    <location>
        <begin position="467"/>
        <end position="487"/>
    </location>
</feature>
<gene>
    <name evidence="3" type="ORF">EUA03_11150</name>
</gene>
<feature type="chain" id="PRO_5020697596" description="PE-PGRS family protein" evidence="2">
    <location>
        <begin position="29"/>
        <end position="562"/>
    </location>
</feature>